<evidence type="ECO:0000313" key="2">
    <source>
        <dbReference type="EMBL" id="GAA4418993.1"/>
    </source>
</evidence>
<dbReference type="Proteomes" id="UP001501788">
    <property type="component" value="Unassembled WGS sequence"/>
</dbReference>
<gene>
    <name evidence="2" type="ORF">GCM10023090_04600</name>
</gene>
<sequence length="141" mass="15884">MKSTHRALSGSVRWLAAAAVLAAAAGCATTSANPEEHVTRLAEQRWAHLIDGRWQQAYDMLTPAYRKLHDLAEYRGTFKGGGVQWKGAKVVRSECEADKCELRLEITVLNPLGRRPGDTISTHVTEQWLKEGARWYYYEKP</sequence>
<dbReference type="PROSITE" id="PS51257">
    <property type="entry name" value="PROKAR_LIPOPROTEIN"/>
    <property type="match status" value="1"/>
</dbReference>
<keyword evidence="1" id="KW-0732">Signal</keyword>
<evidence type="ECO:0000313" key="3">
    <source>
        <dbReference type="Proteomes" id="UP001501788"/>
    </source>
</evidence>
<dbReference type="EMBL" id="BAABEX010000004">
    <property type="protein sequence ID" value="GAA4418993.1"/>
    <property type="molecule type" value="Genomic_DNA"/>
</dbReference>
<reference evidence="3" key="1">
    <citation type="journal article" date="2019" name="Int. J. Syst. Evol. Microbiol.">
        <title>The Global Catalogue of Microorganisms (GCM) 10K type strain sequencing project: providing services to taxonomists for standard genome sequencing and annotation.</title>
        <authorList>
            <consortium name="The Broad Institute Genomics Platform"/>
            <consortium name="The Broad Institute Genome Sequencing Center for Infectious Disease"/>
            <person name="Wu L."/>
            <person name="Ma J."/>
        </authorList>
    </citation>
    <scope>NUCLEOTIDE SEQUENCE [LARGE SCALE GENOMIC DNA]</scope>
    <source>
        <strain evidence="3">JCM 31890</strain>
    </source>
</reference>
<dbReference type="RefSeq" id="WP_345060823.1">
    <property type="nucleotide sequence ID" value="NZ_BAABEX010000004.1"/>
</dbReference>
<proteinExistence type="predicted"/>
<evidence type="ECO:0008006" key="4">
    <source>
        <dbReference type="Google" id="ProtNLM"/>
    </source>
</evidence>
<feature type="signal peptide" evidence="1">
    <location>
        <begin position="1"/>
        <end position="32"/>
    </location>
</feature>
<protein>
    <recommendedName>
        <fullName evidence="4">Nuclear transport factor 2 family protein</fullName>
    </recommendedName>
</protein>
<comment type="caution">
    <text evidence="2">The sequence shown here is derived from an EMBL/GenBank/DDBJ whole genome shotgun (WGS) entry which is preliminary data.</text>
</comment>
<accession>A0ABP8KZX5</accession>
<organism evidence="2 3">
    <name type="scientific">Acidovorax lacteus</name>
    <dbReference type="NCBI Taxonomy" id="1924988"/>
    <lineage>
        <taxon>Bacteria</taxon>
        <taxon>Pseudomonadati</taxon>
        <taxon>Pseudomonadota</taxon>
        <taxon>Betaproteobacteria</taxon>
        <taxon>Burkholderiales</taxon>
        <taxon>Comamonadaceae</taxon>
        <taxon>Acidovorax</taxon>
    </lineage>
</organism>
<name>A0ABP8KZX5_9BURK</name>
<evidence type="ECO:0000256" key="1">
    <source>
        <dbReference type="SAM" id="SignalP"/>
    </source>
</evidence>
<feature type="chain" id="PRO_5046336184" description="Nuclear transport factor 2 family protein" evidence="1">
    <location>
        <begin position="33"/>
        <end position="141"/>
    </location>
</feature>
<keyword evidence="3" id="KW-1185">Reference proteome</keyword>